<dbReference type="InterPro" id="IPR003593">
    <property type="entry name" value="AAA+_ATPase"/>
</dbReference>
<comment type="caution">
    <text evidence="6">The sequence shown here is derived from an EMBL/GenBank/DDBJ whole genome shotgun (WGS) entry which is preliminary data.</text>
</comment>
<dbReference type="InterPro" id="IPR017911">
    <property type="entry name" value="MacB-like_ATP-bd"/>
</dbReference>
<organism evidence="6 7">
    <name type="scientific">Pararoseomonas baculiformis</name>
    <dbReference type="NCBI Taxonomy" id="2820812"/>
    <lineage>
        <taxon>Bacteria</taxon>
        <taxon>Pseudomonadati</taxon>
        <taxon>Pseudomonadota</taxon>
        <taxon>Alphaproteobacteria</taxon>
        <taxon>Acetobacterales</taxon>
        <taxon>Acetobacteraceae</taxon>
        <taxon>Pararoseomonas</taxon>
    </lineage>
</organism>
<dbReference type="Pfam" id="PF00005">
    <property type="entry name" value="ABC_tran"/>
    <property type="match status" value="1"/>
</dbReference>
<evidence type="ECO:0000256" key="1">
    <source>
        <dbReference type="ARBA" id="ARBA00022448"/>
    </source>
</evidence>
<sequence>MVRFSQVGLRYPDPTRGAAGERDTLRDLSFFLPQGSFTWLTGPSGAGKTSLLRLMQLALRPTRGEVEVLGVPLSRAKRADLPKLRRRIGAVFQEFRLLPYLTAFDNVALPLRLAGRAEASLRPDVAEMLRWVGLEGRADALPQQLSGGEQQRVAIARAVVTRPALLVADEPTGNLDAVQARRLIVLLAEMNRLGATVVVATHSHELIAQHPGHVMHLEGGRIVSLTPWPHAPAGEAAPESPDPAPAETAWEPAGAAGLLPEGFALDLSAPEPEAGWVEEVPPSEEAEEDAASLPPEEHHIPPAPSRPAGRSIWPSARVTRPYPEADHG</sequence>
<keyword evidence="7" id="KW-1185">Reference proteome</keyword>
<evidence type="ECO:0000259" key="5">
    <source>
        <dbReference type="PROSITE" id="PS50893"/>
    </source>
</evidence>
<accession>A0ABS4AJF0</accession>
<dbReference type="RefSeq" id="WP_209380617.1">
    <property type="nucleotide sequence ID" value="NZ_JAGIZB010000016.1"/>
</dbReference>
<feature type="compositionally biased region" description="Low complexity" evidence="4">
    <location>
        <begin position="227"/>
        <end position="249"/>
    </location>
</feature>
<dbReference type="CDD" id="cd03255">
    <property type="entry name" value="ABC_MJ0796_LolCDE_FtsE"/>
    <property type="match status" value="1"/>
</dbReference>
<gene>
    <name evidence="6" type="ORF">J8J14_16365</name>
</gene>
<dbReference type="Gene3D" id="3.40.50.300">
    <property type="entry name" value="P-loop containing nucleotide triphosphate hydrolases"/>
    <property type="match status" value="1"/>
</dbReference>
<dbReference type="PANTHER" id="PTHR24220:SF470">
    <property type="entry name" value="CELL DIVISION ATP-BINDING PROTEIN FTSE"/>
    <property type="match status" value="1"/>
</dbReference>
<dbReference type="SUPFAM" id="SSF52540">
    <property type="entry name" value="P-loop containing nucleoside triphosphate hydrolases"/>
    <property type="match status" value="1"/>
</dbReference>
<keyword evidence="2" id="KW-0547">Nucleotide-binding</keyword>
<dbReference type="PROSITE" id="PS00211">
    <property type="entry name" value="ABC_TRANSPORTER_1"/>
    <property type="match status" value="1"/>
</dbReference>
<feature type="compositionally biased region" description="Acidic residues" evidence="4">
    <location>
        <begin position="281"/>
        <end position="290"/>
    </location>
</feature>
<dbReference type="GO" id="GO:0005524">
    <property type="term" value="F:ATP binding"/>
    <property type="evidence" value="ECO:0007669"/>
    <property type="project" value="UniProtKB-KW"/>
</dbReference>
<name>A0ABS4AJF0_9PROT</name>
<reference evidence="6 7" key="1">
    <citation type="submission" date="2021-03" db="EMBL/GenBank/DDBJ databases">
        <authorList>
            <person name="So Y."/>
        </authorList>
    </citation>
    <scope>NUCLEOTIDE SEQUENCE [LARGE SCALE GENOMIC DNA]</scope>
    <source>
        <strain evidence="6 7">SSH11</strain>
    </source>
</reference>
<dbReference type="InterPro" id="IPR017871">
    <property type="entry name" value="ABC_transporter-like_CS"/>
</dbReference>
<evidence type="ECO:0000313" key="7">
    <source>
        <dbReference type="Proteomes" id="UP000681594"/>
    </source>
</evidence>
<feature type="region of interest" description="Disordered" evidence="4">
    <location>
        <begin position="226"/>
        <end position="249"/>
    </location>
</feature>
<dbReference type="Proteomes" id="UP000681594">
    <property type="component" value="Unassembled WGS sequence"/>
</dbReference>
<feature type="region of interest" description="Disordered" evidence="4">
    <location>
        <begin position="265"/>
        <end position="328"/>
    </location>
</feature>
<evidence type="ECO:0000256" key="4">
    <source>
        <dbReference type="SAM" id="MobiDB-lite"/>
    </source>
</evidence>
<dbReference type="PANTHER" id="PTHR24220">
    <property type="entry name" value="IMPORT ATP-BINDING PROTEIN"/>
    <property type="match status" value="1"/>
</dbReference>
<keyword evidence="3 6" id="KW-0067">ATP-binding</keyword>
<feature type="domain" description="ABC transporter" evidence="5">
    <location>
        <begin position="9"/>
        <end position="244"/>
    </location>
</feature>
<dbReference type="SMART" id="SM00382">
    <property type="entry name" value="AAA"/>
    <property type="match status" value="1"/>
</dbReference>
<evidence type="ECO:0000313" key="6">
    <source>
        <dbReference type="EMBL" id="MBP0446349.1"/>
    </source>
</evidence>
<dbReference type="PROSITE" id="PS50893">
    <property type="entry name" value="ABC_TRANSPORTER_2"/>
    <property type="match status" value="1"/>
</dbReference>
<evidence type="ECO:0000256" key="2">
    <source>
        <dbReference type="ARBA" id="ARBA00022741"/>
    </source>
</evidence>
<dbReference type="InterPro" id="IPR003439">
    <property type="entry name" value="ABC_transporter-like_ATP-bd"/>
</dbReference>
<dbReference type="InterPro" id="IPR027417">
    <property type="entry name" value="P-loop_NTPase"/>
</dbReference>
<dbReference type="EMBL" id="JAGIZB010000016">
    <property type="protein sequence ID" value="MBP0446349.1"/>
    <property type="molecule type" value="Genomic_DNA"/>
</dbReference>
<protein>
    <submittedName>
        <fullName evidence="6">ATP-binding cassette domain-containing protein</fullName>
    </submittedName>
</protein>
<keyword evidence="1" id="KW-0813">Transport</keyword>
<dbReference type="InterPro" id="IPR015854">
    <property type="entry name" value="ABC_transpr_LolD-like"/>
</dbReference>
<evidence type="ECO:0000256" key="3">
    <source>
        <dbReference type="ARBA" id="ARBA00022840"/>
    </source>
</evidence>
<proteinExistence type="predicted"/>